<dbReference type="InterPro" id="IPR047682">
    <property type="entry name" value="SepH-like"/>
</dbReference>
<feature type="compositionally biased region" description="Basic and acidic residues" evidence="1">
    <location>
        <begin position="302"/>
        <end position="321"/>
    </location>
</feature>
<evidence type="ECO:0000256" key="1">
    <source>
        <dbReference type="SAM" id="MobiDB-lite"/>
    </source>
</evidence>
<reference evidence="3" key="1">
    <citation type="submission" date="2016-10" db="EMBL/GenBank/DDBJ databases">
        <title>Genome sequence of Streptomyces mangrovisoli MUSC 149.</title>
        <authorList>
            <person name="Lee L.-H."/>
            <person name="Ser H.-L."/>
        </authorList>
    </citation>
    <scope>NUCLEOTIDE SEQUENCE [LARGE SCALE GENOMIC DNA]</scope>
    <source>
        <strain evidence="3">MUSC 149</strain>
    </source>
</reference>
<evidence type="ECO:0000259" key="2">
    <source>
        <dbReference type="Pfam" id="PF11268"/>
    </source>
</evidence>
<feature type="domain" description="DUF3071" evidence="2">
    <location>
        <begin position="1"/>
        <end position="168"/>
    </location>
</feature>
<dbReference type="OrthoDB" id="5180791at2"/>
<protein>
    <submittedName>
        <fullName evidence="3">DNA-binding protein</fullName>
    </submittedName>
</protein>
<evidence type="ECO:0000313" key="4">
    <source>
        <dbReference type="Proteomes" id="UP000034196"/>
    </source>
</evidence>
<feature type="region of interest" description="Disordered" evidence="1">
    <location>
        <begin position="217"/>
        <end position="326"/>
    </location>
</feature>
<accession>A0A1J4NYE4</accession>
<dbReference type="AlphaFoldDB" id="A0A1J4NYE4"/>
<proteinExistence type="predicted"/>
<gene>
    <name evidence="3" type="ORF">WN71_013845</name>
</gene>
<organism evidence="3 4">
    <name type="scientific">Streptomyces mangrovisoli</name>
    <dbReference type="NCBI Taxonomy" id="1428628"/>
    <lineage>
        <taxon>Bacteria</taxon>
        <taxon>Bacillati</taxon>
        <taxon>Actinomycetota</taxon>
        <taxon>Actinomycetes</taxon>
        <taxon>Kitasatosporales</taxon>
        <taxon>Streptomycetaceae</taxon>
        <taxon>Streptomyces</taxon>
    </lineage>
</organism>
<name>A0A1J4NYE4_9ACTN</name>
<comment type="caution">
    <text evidence="3">The sequence shown here is derived from an EMBL/GenBank/DDBJ whole genome shotgun (WGS) entry which is preliminary data.</text>
</comment>
<feature type="compositionally biased region" description="Acidic residues" evidence="1">
    <location>
        <begin position="267"/>
        <end position="277"/>
    </location>
</feature>
<dbReference type="RefSeq" id="WP_046589325.1">
    <property type="nucleotide sequence ID" value="NZ_LAVA02000028.1"/>
</dbReference>
<dbReference type="GO" id="GO:0003677">
    <property type="term" value="F:DNA binding"/>
    <property type="evidence" value="ECO:0007669"/>
    <property type="project" value="UniProtKB-KW"/>
</dbReference>
<dbReference type="EMBL" id="LAVA02000028">
    <property type="protein sequence ID" value="OIJ67344.1"/>
    <property type="molecule type" value="Genomic_DNA"/>
</dbReference>
<dbReference type="InterPro" id="IPR021421">
    <property type="entry name" value="DUF3071"/>
</dbReference>
<dbReference type="NCBIfam" id="NF040712">
    <property type="entry name" value="SepH"/>
    <property type="match status" value="1"/>
</dbReference>
<keyword evidence="3" id="KW-0238">DNA-binding</keyword>
<dbReference type="Pfam" id="PF11268">
    <property type="entry name" value="DUF3071"/>
    <property type="match status" value="1"/>
</dbReference>
<sequence>MPELRVVAVSNDGTRLVLKAADSTEYTLPIDERLRAAVRGDRPRLGQIEIEVESHLRPRDIQARIRAGATAEEVAQLAGIPVDRVRRFEGPVLAERAFMAERARKTPVRRPGENAGPQLGEAVQERLVLRGAEKDTVQWDSWRRDDGTWEVLLVYRVAGEPHSASWTYDPPRRLVQAVDDEARSLIGESDDLAAPEPSFPFVPRIARLPRDRGLDRALERPERPMLPAQSSEPPEETTGERDSLTSLLEAVPSFRGDMVVPERPSEQVEEPDQEPQTEEPPAPAASAGSAYADVLMPRAVTSHRDRLIGATDRQAEADGVRPGRRAAVPSWDEIVFGTRRKKQE</sequence>
<dbReference type="STRING" id="1428628.WN71_013845"/>
<evidence type="ECO:0000313" key="3">
    <source>
        <dbReference type="EMBL" id="OIJ67344.1"/>
    </source>
</evidence>
<keyword evidence="4" id="KW-1185">Reference proteome</keyword>
<dbReference type="Proteomes" id="UP000034196">
    <property type="component" value="Unassembled WGS sequence"/>
</dbReference>